<evidence type="ECO:0000259" key="13">
    <source>
        <dbReference type="SMART" id="SM00382"/>
    </source>
</evidence>
<comment type="similarity">
    <text evidence="1 11">Belongs to the DnaX/STICHEL family.</text>
</comment>
<evidence type="ECO:0000256" key="6">
    <source>
        <dbReference type="ARBA" id="ARBA00022741"/>
    </source>
</evidence>
<keyword evidence="4 11" id="KW-0235">DNA replication</keyword>
<dbReference type="InterPro" id="IPR003593">
    <property type="entry name" value="AAA+_ATPase"/>
</dbReference>
<dbReference type="Gene3D" id="1.10.8.60">
    <property type="match status" value="1"/>
</dbReference>
<dbReference type="GO" id="GO:0003677">
    <property type="term" value="F:DNA binding"/>
    <property type="evidence" value="ECO:0007669"/>
    <property type="project" value="InterPro"/>
</dbReference>
<evidence type="ECO:0000256" key="4">
    <source>
        <dbReference type="ARBA" id="ARBA00022705"/>
    </source>
</evidence>
<dbReference type="GO" id="GO:0003887">
    <property type="term" value="F:DNA-directed DNA polymerase activity"/>
    <property type="evidence" value="ECO:0007669"/>
    <property type="project" value="UniProtKB-KW"/>
</dbReference>
<dbReference type="PRINTS" id="PR00300">
    <property type="entry name" value="CLPPROTEASEA"/>
</dbReference>
<keyword evidence="3 11" id="KW-0548">Nucleotidyltransferase</keyword>
<evidence type="ECO:0000256" key="1">
    <source>
        <dbReference type="ARBA" id="ARBA00006360"/>
    </source>
</evidence>
<dbReference type="InterPro" id="IPR050238">
    <property type="entry name" value="DNA_Rep/Repair_Clamp_Loader"/>
</dbReference>
<dbReference type="InterPro" id="IPR012763">
    <property type="entry name" value="DNA_pol_III_sug/sutau_N"/>
</dbReference>
<keyword evidence="7" id="KW-0862">Zinc</keyword>
<evidence type="ECO:0000256" key="5">
    <source>
        <dbReference type="ARBA" id="ARBA00022723"/>
    </source>
</evidence>
<keyword evidence="9 11" id="KW-0239">DNA-directed DNA polymerase</keyword>
<dbReference type="InterPro" id="IPR045085">
    <property type="entry name" value="HLD_clamp_pol_III_gamma_tau"/>
</dbReference>
<dbReference type="HOGENOM" id="CLU_006229_0_7_0"/>
<evidence type="ECO:0000256" key="10">
    <source>
        <dbReference type="ARBA" id="ARBA00049244"/>
    </source>
</evidence>
<feature type="region of interest" description="Disordered" evidence="12">
    <location>
        <begin position="521"/>
        <end position="565"/>
    </location>
</feature>
<comment type="catalytic activity">
    <reaction evidence="10 11">
        <text>DNA(n) + a 2'-deoxyribonucleoside 5'-triphosphate = DNA(n+1) + diphosphate</text>
        <dbReference type="Rhea" id="RHEA:22508"/>
        <dbReference type="Rhea" id="RHEA-COMP:17339"/>
        <dbReference type="Rhea" id="RHEA-COMP:17340"/>
        <dbReference type="ChEBI" id="CHEBI:33019"/>
        <dbReference type="ChEBI" id="CHEBI:61560"/>
        <dbReference type="ChEBI" id="CHEBI:173112"/>
        <dbReference type="EC" id="2.7.7.7"/>
    </reaction>
</comment>
<keyword evidence="15" id="KW-1185">Reference proteome</keyword>
<dbReference type="NCBIfam" id="NF004046">
    <property type="entry name" value="PRK05563.1"/>
    <property type="match status" value="1"/>
</dbReference>
<evidence type="ECO:0000256" key="9">
    <source>
        <dbReference type="ARBA" id="ARBA00022932"/>
    </source>
</evidence>
<dbReference type="Pfam" id="PF22608">
    <property type="entry name" value="DNAX_ATPase_lid"/>
    <property type="match status" value="1"/>
</dbReference>
<dbReference type="GO" id="GO:0009360">
    <property type="term" value="C:DNA polymerase III complex"/>
    <property type="evidence" value="ECO:0007669"/>
    <property type="project" value="InterPro"/>
</dbReference>
<keyword evidence="6 11" id="KW-0547">Nucleotide-binding</keyword>
<dbReference type="Pfam" id="PF12169">
    <property type="entry name" value="DNA_pol3_gamma3"/>
    <property type="match status" value="1"/>
</dbReference>
<dbReference type="Pfam" id="PF13177">
    <property type="entry name" value="DNA_pol3_delta2"/>
    <property type="match status" value="1"/>
</dbReference>
<dbReference type="EMBL" id="DF820460">
    <property type="protein sequence ID" value="GAK53691.1"/>
    <property type="molecule type" value="Genomic_DNA"/>
</dbReference>
<dbReference type="EC" id="2.7.7.7" evidence="11"/>
<dbReference type="Proteomes" id="UP000030700">
    <property type="component" value="Unassembled WGS sequence"/>
</dbReference>
<evidence type="ECO:0000313" key="14">
    <source>
        <dbReference type="EMBL" id="GAK53691.1"/>
    </source>
</evidence>
<dbReference type="InterPro" id="IPR001270">
    <property type="entry name" value="ClpA/B"/>
</dbReference>
<dbReference type="Gene3D" id="3.40.50.300">
    <property type="entry name" value="P-loop containing nucleotide triphosphate hydrolases"/>
    <property type="match status" value="1"/>
</dbReference>
<accession>A0A081BQL0</accession>
<gene>
    <name evidence="11" type="primary">dnaX</name>
    <name evidence="14" type="ORF">U14_04962</name>
</gene>
<feature type="domain" description="AAA+ ATPase" evidence="13">
    <location>
        <begin position="37"/>
        <end position="179"/>
    </location>
</feature>
<proteinExistence type="inferred from homology"/>
<dbReference type="SMART" id="SM00382">
    <property type="entry name" value="AAA"/>
    <property type="match status" value="1"/>
</dbReference>
<sequence>MAYQVLARKWRPQVFDDVVGQEHIADVLKNSIATGRIHHGYLFTGIRGIGKTTTARILAKALNCEHGPTPTPCNACEFCREITDGYSMDVEEIDAASNRGVDDVRVLQENVNYAPSRSRYKIFIIDEVHMLTKEAFNALLKTLEEPPGNVVFIMATTEIWKIPMTILSRCQQFKFKNGSPEQVIQLLKKIAKHERRTISEKSLSLLAKTSGGSVRDAENLLDQVFSFCDNTVRDHDVRYVLGIPEQRLIHAFLSAILEHRAAHLFTLMERLVSGGYNLRLFCMELLERVRNLIVLKTVSDADRYLALFDYSRSDLEQFAAVTSLSELQQLYWMLADVEREMKFSPSPRLILEMALTRMARVQAITPLPEMARQLQQIRQQLPEMSPGVPYVRERPTESIQDARPADAAPVEPFQPPQDVERVWNDLLARVDAERKSLAPSLKKAIPVELTAQELVLGFHQDAEFMRNTVENPKNQAFLNTLLQAYFGRPMRIKTTIHHAAASFEAIREQHEQRLAELPRIEAPPPDAVPRQAAASMPARPKQDWQTKGGDGGWQRRDAKSSYKPPVEVSVQDVVRLFEGTIIE</sequence>
<dbReference type="Gene3D" id="1.20.272.10">
    <property type="match status" value="1"/>
</dbReference>
<comment type="function">
    <text evidence="11">DNA polymerase III is a complex, multichain enzyme responsible for most of the replicative synthesis in bacteria. This DNA polymerase also exhibits 3' to 5' exonuclease activity.</text>
</comment>
<dbReference type="PANTHER" id="PTHR11669:SF0">
    <property type="entry name" value="PROTEIN STICHEL-LIKE 2"/>
    <property type="match status" value="1"/>
</dbReference>
<dbReference type="GO" id="GO:0046872">
    <property type="term" value="F:metal ion binding"/>
    <property type="evidence" value="ECO:0007669"/>
    <property type="project" value="UniProtKB-KW"/>
</dbReference>
<dbReference type="AlphaFoldDB" id="A0A081BQL0"/>
<dbReference type="STRING" id="1499966.U14_04962"/>
<evidence type="ECO:0000256" key="12">
    <source>
        <dbReference type="SAM" id="MobiDB-lite"/>
    </source>
</evidence>
<keyword evidence="2 11" id="KW-0808">Transferase</keyword>
<evidence type="ECO:0000256" key="2">
    <source>
        <dbReference type="ARBA" id="ARBA00022679"/>
    </source>
</evidence>
<evidence type="ECO:0000256" key="8">
    <source>
        <dbReference type="ARBA" id="ARBA00022840"/>
    </source>
</evidence>
<dbReference type="PANTHER" id="PTHR11669">
    <property type="entry name" value="REPLICATION FACTOR C / DNA POLYMERASE III GAMMA-TAU SUBUNIT"/>
    <property type="match status" value="1"/>
</dbReference>
<comment type="subunit">
    <text evidence="11">DNA polymerase III contains a core (composed of alpha, epsilon and theta chains) that associates with a tau subunit. This core dimerizes to form the POLIII' complex. PolIII' associates with the gamma complex (composed of gamma, delta, delta', psi and chi chains) and with the beta chain to form the complete DNA polymerase III complex.</text>
</comment>
<dbReference type="CDD" id="cd00009">
    <property type="entry name" value="AAA"/>
    <property type="match status" value="1"/>
</dbReference>
<evidence type="ECO:0000256" key="7">
    <source>
        <dbReference type="ARBA" id="ARBA00022833"/>
    </source>
</evidence>
<protein>
    <recommendedName>
        <fullName evidence="11">DNA polymerase III subunit gamma/tau</fullName>
        <ecNumber evidence="11">2.7.7.7</ecNumber>
    </recommendedName>
</protein>
<evidence type="ECO:0000256" key="3">
    <source>
        <dbReference type="ARBA" id="ARBA00022695"/>
    </source>
</evidence>
<dbReference type="SUPFAM" id="SSF52540">
    <property type="entry name" value="P-loop containing nucleoside triphosphate hydrolases"/>
    <property type="match status" value="1"/>
</dbReference>
<evidence type="ECO:0000256" key="11">
    <source>
        <dbReference type="RuleBase" id="RU364063"/>
    </source>
</evidence>
<keyword evidence="5" id="KW-0479">Metal-binding</keyword>
<dbReference type="NCBIfam" id="TIGR02397">
    <property type="entry name" value="dnaX_nterm"/>
    <property type="match status" value="1"/>
</dbReference>
<dbReference type="InterPro" id="IPR022754">
    <property type="entry name" value="DNA_pol_III_gamma-3"/>
</dbReference>
<name>A0A081BQL0_9BACT</name>
<dbReference type="InterPro" id="IPR027417">
    <property type="entry name" value="P-loop_NTPase"/>
</dbReference>
<dbReference type="FunFam" id="3.40.50.300:FF:000014">
    <property type="entry name" value="DNA polymerase III subunit gamma/tau"/>
    <property type="match status" value="1"/>
</dbReference>
<reference evidence="14" key="1">
    <citation type="journal article" date="2015" name="PeerJ">
        <title>First genomic representation of candidate bacterial phylum KSB3 points to enhanced environmental sensing as a trigger of wastewater bulking.</title>
        <authorList>
            <person name="Sekiguchi Y."/>
            <person name="Ohashi A."/>
            <person name="Parks D.H."/>
            <person name="Yamauchi T."/>
            <person name="Tyson G.W."/>
            <person name="Hugenholtz P."/>
        </authorList>
    </citation>
    <scope>NUCLEOTIDE SEQUENCE [LARGE SCALE GENOMIC DNA]</scope>
</reference>
<keyword evidence="8 11" id="KW-0067">ATP-binding</keyword>
<evidence type="ECO:0000313" key="15">
    <source>
        <dbReference type="Proteomes" id="UP000030700"/>
    </source>
</evidence>
<dbReference type="SUPFAM" id="SSF48019">
    <property type="entry name" value="post-AAA+ oligomerization domain-like"/>
    <property type="match status" value="1"/>
</dbReference>
<dbReference type="InterPro" id="IPR008921">
    <property type="entry name" value="DNA_pol3_clamp-load_cplx_C"/>
</dbReference>
<organism evidence="14">
    <name type="scientific">Candidatus Moduliflexus flocculans</name>
    <dbReference type="NCBI Taxonomy" id="1499966"/>
    <lineage>
        <taxon>Bacteria</taxon>
        <taxon>Candidatus Moduliflexota</taxon>
        <taxon>Candidatus Moduliflexia</taxon>
        <taxon>Candidatus Moduliflexales</taxon>
        <taxon>Candidatus Moduliflexaceae</taxon>
    </lineage>
</organism>
<dbReference type="GO" id="GO:0005524">
    <property type="term" value="F:ATP binding"/>
    <property type="evidence" value="ECO:0007669"/>
    <property type="project" value="UniProtKB-KW"/>
</dbReference>
<dbReference type="GO" id="GO:0006261">
    <property type="term" value="P:DNA-templated DNA replication"/>
    <property type="evidence" value="ECO:0007669"/>
    <property type="project" value="TreeGrafter"/>
</dbReference>
<dbReference type="CDD" id="cd18137">
    <property type="entry name" value="HLD_clamp_pol_III_gamma_tau"/>
    <property type="match status" value="1"/>
</dbReference>